<dbReference type="GO" id="GO:0000162">
    <property type="term" value="P:L-tryptophan biosynthetic process"/>
    <property type="evidence" value="ECO:0007669"/>
    <property type="project" value="TreeGrafter"/>
</dbReference>
<evidence type="ECO:0000313" key="3">
    <source>
        <dbReference type="EMBL" id="APC46995.1"/>
    </source>
</evidence>
<gene>
    <name evidence="3" type="ORF">BME96_01765</name>
</gene>
<keyword evidence="1" id="KW-0315">Glutamine amidotransferase</keyword>
<name>A0AAC9IXH8_VIRHA</name>
<dbReference type="GO" id="GO:0005829">
    <property type="term" value="C:cytosol"/>
    <property type="evidence" value="ECO:0007669"/>
    <property type="project" value="TreeGrafter"/>
</dbReference>
<dbReference type="InterPro" id="IPR050472">
    <property type="entry name" value="Anth_synth/Amidotransfase"/>
</dbReference>
<dbReference type="InterPro" id="IPR029062">
    <property type="entry name" value="Class_I_gatase-like"/>
</dbReference>
<dbReference type="PROSITE" id="PS51273">
    <property type="entry name" value="GATASE_TYPE_1"/>
    <property type="match status" value="1"/>
</dbReference>
<dbReference type="NCBIfam" id="TIGR00566">
    <property type="entry name" value="trpG_papA"/>
    <property type="match status" value="1"/>
</dbReference>
<dbReference type="SUPFAM" id="SSF52317">
    <property type="entry name" value="Class I glutamine amidotransferase-like"/>
    <property type="match status" value="1"/>
</dbReference>
<dbReference type="CDD" id="cd01743">
    <property type="entry name" value="GATase1_Anthranilate_Synthase"/>
    <property type="match status" value="1"/>
</dbReference>
<dbReference type="KEGG" id="vhl:BME96_01765"/>
<reference evidence="3 4" key="1">
    <citation type="submission" date="2016-11" db="EMBL/GenBank/DDBJ databases">
        <title>Complete genome sequencing of Virgibacillus halodenitrificans PDB-F2.</title>
        <authorList>
            <person name="Sun Z."/>
            <person name="Zhou Y."/>
            <person name="Li H."/>
        </authorList>
    </citation>
    <scope>NUCLEOTIDE SEQUENCE [LARGE SCALE GENOMIC DNA]</scope>
    <source>
        <strain evidence="3 4">PDB-F2</strain>
    </source>
</reference>
<dbReference type="RefSeq" id="WP_071648127.1">
    <property type="nucleotide sequence ID" value="NZ_CP017962.1"/>
</dbReference>
<accession>A0AAC9IXH8</accession>
<dbReference type="PRINTS" id="PR00099">
    <property type="entry name" value="CPSGATASE"/>
</dbReference>
<dbReference type="GO" id="GO:0004049">
    <property type="term" value="F:anthranilate synthase activity"/>
    <property type="evidence" value="ECO:0007669"/>
    <property type="project" value="TreeGrafter"/>
</dbReference>
<proteinExistence type="predicted"/>
<dbReference type="Proteomes" id="UP000182945">
    <property type="component" value="Chromosome"/>
</dbReference>
<protein>
    <submittedName>
        <fullName evidence="3">Aminodeoxychorismate/anthranilate synthase component II</fullName>
    </submittedName>
</protein>
<dbReference type="Gene3D" id="3.40.50.880">
    <property type="match status" value="1"/>
</dbReference>
<dbReference type="PANTHER" id="PTHR43418">
    <property type="entry name" value="MULTIFUNCTIONAL TRYPTOPHAN BIOSYNTHESIS PROTEIN-RELATED"/>
    <property type="match status" value="1"/>
</dbReference>
<dbReference type="PANTHER" id="PTHR43418:SF4">
    <property type="entry name" value="MULTIFUNCTIONAL TRYPTOPHAN BIOSYNTHESIS PROTEIN"/>
    <property type="match status" value="1"/>
</dbReference>
<sequence>MMLLIDNFDSFTYNIYQYFSEEKKEINVVRNNKITLAEIERLQPEAIIISPGPGLPGEAGICMEVVQHFYKKTPIIGICLGHQIIAEALGAELKPAKTIKHGKTSLVTHNGLGLFSYMSQPLEVMRYHSFVVDKATVPPHLEVVATSLEDNEIMAIKHRSFPVFGVQFHPESIGTATGKKMISNVLNEIGKELKHETLS</sequence>
<dbReference type="Pfam" id="PF00117">
    <property type="entry name" value="GATase"/>
    <property type="match status" value="1"/>
</dbReference>
<organism evidence="3 4">
    <name type="scientific">Virgibacillus halodenitrificans</name>
    <name type="common">Bacillus halodenitrificans</name>
    <dbReference type="NCBI Taxonomy" id="1482"/>
    <lineage>
        <taxon>Bacteria</taxon>
        <taxon>Bacillati</taxon>
        <taxon>Bacillota</taxon>
        <taxon>Bacilli</taxon>
        <taxon>Bacillales</taxon>
        <taxon>Bacillaceae</taxon>
        <taxon>Virgibacillus</taxon>
    </lineage>
</organism>
<dbReference type="GeneID" id="71513105"/>
<dbReference type="PRINTS" id="PR00097">
    <property type="entry name" value="ANTSNTHASEII"/>
</dbReference>
<evidence type="ECO:0000256" key="1">
    <source>
        <dbReference type="ARBA" id="ARBA00022962"/>
    </source>
</evidence>
<evidence type="ECO:0000313" key="4">
    <source>
        <dbReference type="Proteomes" id="UP000182945"/>
    </source>
</evidence>
<dbReference type="PRINTS" id="PR00096">
    <property type="entry name" value="GATASE"/>
</dbReference>
<evidence type="ECO:0000259" key="2">
    <source>
        <dbReference type="Pfam" id="PF00117"/>
    </source>
</evidence>
<dbReference type="InterPro" id="IPR017926">
    <property type="entry name" value="GATASE"/>
</dbReference>
<dbReference type="InterPro" id="IPR006221">
    <property type="entry name" value="TrpG/PapA_dom"/>
</dbReference>
<feature type="domain" description="Glutamine amidotransferase" evidence="2">
    <location>
        <begin position="3"/>
        <end position="186"/>
    </location>
</feature>
<dbReference type="AlphaFoldDB" id="A0AAC9IXH8"/>
<dbReference type="EMBL" id="CP017962">
    <property type="protein sequence ID" value="APC46995.1"/>
    <property type="molecule type" value="Genomic_DNA"/>
</dbReference>
<dbReference type="FunFam" id="3.40.50.880:FF:000003">
    <property type="entry name" value="Anthranilate synthase component II"/>
    <property type="match status" value="1"/>
</dbReference>